<dbReference type="EMBL" id="AZIL01001688">
    <property type="protein sequence ID" value="EWM23377.1"/>
    <property type="molecule type" value="Genomic_DNA"/>
</dbReference>
<evidence type="ECO:0000256" key="1">
    <source>
        <dbReference type="SAM" id="MobiDB-lite"/>
    </source>
</evidence>
<keyword evidence="3" id="KW-1185">Reference proteome</keyword>
<protein>
    <submittedName>
        <fullName evidence="2">Uncharacterized protein</fullName>
    </submittedName>
</protein>
<dbReference type="AlphaFoldDB" id="W7TAI9"/>
<reference evidence="2 3" key="1">
    <citation type="journal article" date="2014" name="Mol. Plant">
        <title>Chromosome Scale Genome Assembly and Transcriptome Profiling of Nannochloropsis gaditana in Nitrogen Depletion.</title>
        <authorList>
            <person name="Corteggiani Carpinelli E."/>
            <person name="Telatin A."/>
            <person name="Vitulo N."/>
            <person name="Forcato C."/>
            <person name="D'Angelo M."/>
            <person name="Schiavon R."/>
            <person name="Vezzi A."/>
            <person name="Giacometti G.M."/>
            <person name="Morosinotto T."/>
            <person name="Valle G."/>
        </authorList>
    </citation>
    <scope>NUCLEOTIDE SEQUENCE [LARGE SCALE GENOMIC DNA]</scope>
    <source>
        <strain evidence="2 3">B-31</strain>
    </source>
</reference>
<comment type="caution">
    <text evidence="2">The sequence shown here is derived from an EMBL/GenBank/DDBJ whole genome shotgun (WGS) entry which is preliminary data.</text>
</comment>
<evidence type="ECO:0000313" key="3">
    <source>
        <dbReference type="Proteomes" id="UP000019335"/>
    </source>
</evidence>
<name>W7TAI9_9STRA</name>
<accession>W7TAI9</accession>
<organism evidence="2 3">
    <name type="scientific">Nannochloropsis gaditana</name>
    <dbReference type="NCBI Taxonomy" id="72520"/>
    <lineage>
        <taxon>Eukaryota</taxon>
        <taxon>Sar</taxon>
        <taxon>Stramenopiles</taxon>
        <taxon>Ochrophyta</taxon>
        <taxon>Eustigmatophyceae</taxon>
        <taxon>Eustigmatales</taxon>
        <taxon>Monodopsidaceae</taxon>
        <taxon>Nannochloropsis</taxon>
    </lineage>
</organism>
<proteinExistence type="predicted"/>
<evidence type="ECO:0000313" key="2">
    <source>
        <dbReference type="EMBL" id="EWM23377.1"/>
    </source>
</evidence>
<feature type="region of interest" description="Disordered" evidence="1">
    <location>
        <begin position="1"/>
        <end position="28"/>
    </location>
</feature>
<gene>
    <name evidence="2" type="ORF">Naga_100472g3</name>
</gene>
<dbReference type="Proteomes" id="UP000019335">
    <property type="component" value="Chromosome 17"/>
</dbReference>
<sequence>MKSRALRMAGGGGRRPGRHCKIPGGRTRQQDGADVLLSIAPFGPPTAVMGRRRHRCVPCAQEALSAVERPRSNKWKTESSLWRGLQASVLFILTSSFGTHVVPSLCSAFLPEFLP</sequence>